<feature type="domain" description="HTH cro/C1-type" evidence="1">
    <location>
        <begin position="21"/>
        <end position="75"/>
    </location>
</feature>
<proteinExistence type="predicted"/>
<dbReference type="Pfam" id="PF01381">
    <property type="entry name" value="HTH_3"/>
    <property type="match status" value="1"/>
</dbReference>
<reference evidence="2" key="1">
    <citation type="submission" date="2023-07" db="EMBL/GenBank/DDBJ databases">
        <authorList>
            <person name="Kim M.K."/>
        </authorList>
    </citation>
    <scope>NUCLEOTIDE SEQUENCE</scope>
    <source>
        <strain evidence="2">CA1-15</strain>
    </source>
</reference>
<evidence type="ECO:0000313" key="3">
    <source>
        <dbReference type="Proteomes" id="UP001176468"/>
    </source>
</evidence>
<accession>A0ABT8ZW01</accession>
<dbReference type="SMART" id="SM00530">
    <property type="entry name" value="HTH_XRE"/>
    <property type="match status" value="1"/>
</dbReference>
<name>A0ABT8ZW01_9SPHN</name>
<dbReference type="Gene3D" id="1.10.260.40">
    <property type="entry name" value="lambda repressor-like DNA-binding domains"/>
    <property type="match status" value="1"/>
</dbReference>
<dbReference type="InterPro" id="IPR001387">
    <property type="entry name" value="Cro/C1-type_HTH"/>
</dbReference>
<dbReference type="PROSITE" id="PS50943">
    <property type="entry name" value="HTH_CROC1"/>
    <property type="match status" value="1"/>
</dbReference>
<dbReference type="EMBL" id="JAUQSZ010000003">
    <property type="protein sequence ID" value="MDO7841748.1"/>
    <property type="molecule type" value="Genomic_DNA"/>
</dbReference>
<evidence type="ECO:0000259" key="1">
    <source>
        <dbReference type="PROSITE" id="PS50943"/>
    </source>
</evidence>
<evidence type="ECO:0000313" key="2">
    <source>
        <dbReference type="EMBL" id="MDO7841748.1"/>
    </source>
</evidence>
<dbReference type="Proteomes" id="UP001176468">
    <property type="component" value="Unassembled WGS sequence"/>
</dbReference>
<dbReference type="InterPro" id="IPR010982">
    <property type="entry name" value="Lambda_DNA-bd_dom_sf"/>
</dbReference>
<comment type="caution">
    <text evidence="2">The sequence shown here is derived from an EMBL/GenBank/DDBJ whole genome shotgun (WGS) entry which is preliminary data.</text>
</comment>
<dbReference type="SUPFAM" id="SSF47413">
    <property type="entry name" value="lambda repressor-like DNA-binding domains"/>
    <property type="match status" value="1"/>
</dbReference>
<protein>
    <submittedName>
        <fullName evidence="2">Helix-turn-helix domain-containing protein</fullName>
    </submittedName>
</protein>
<gene>
    <name evidence="2" type="ORF">Q5H94_05370</name>
</gene>
<dbReference type="RefSeq" id="WP_304560210.1">
    <property type="nucleotide sequence ID" value="NZ_JAUQSZ010000003.1"/>
</dbReference>
<keyword evidence="3" id="KW-1185">Reference proteome</keyword>
<organism evidence="2 3">
    <name type="scientific">Sphingomonas immobilis</name>
    <dbReference type="NCBI Taxonomy" id="3063997"/>
    <lineage>
        <taxon>Bacteria</taxon>
        <taxon>Pseudomonadati</taxon>
        <taxon>Pseudomonadota</taxon>
        <taxon>Alphaproteobacteria</taxon>
        <taxon>Sphingomonadales</taxon>
        <taxon>Sphingomonadaceae</taxon>
        <taxon>Sphingomonas</taxon>
    </lineage>
</organism>
<dbReference type="CDD" id="cd00093">
    <property type="entry name" value="HTH_XRE"/>
    <property type="match status" value="1"/>
</dbReference>
<sequence length="88" mass="9404">MLKGIPMTHLARSSKQLGTLIHNARVHRALTQQALADLVGTGQKTISRIEGGQLGTKLETLFGILAALDLDMRIGPRDKGGADIGEIF</sequence>